<dbReference type="VEuPathDB" id="ToxoDB:TGARI_278850"/>
<dbReference type="VEuPathDB" id="ToxoDB:TGGT1_278850"/>
<feature type="transmembrane region" description="Helical" evidence="7">
    <location>
        <begin position="118"/>
        <end position="138"/>
    </location>
</feature>
<dbReference type="InterPro" id="IPR039859">
    <property type="entry name" value="PFA4/ZDH16/20/ERF2-like"/>
</dbReference>
<evidence type="ECO:0000256" key="8">
    <source>
        <dbReference type="SAM" id="MobiDB-lite"/>
    </source>
</evidence>
<keyword evidence="2 7" id="KW-0808">Transferase</keyword>
<reference evidence="10" key="1">
    <citation type="submission" date="2012-09" db="EMBL/GenBank/DDBJ databases">
        <title>Characterization of putative PATs in Toxoplasma gondii.</title>
        <authorList>
            <person name="Frenal K."/>
            <person name="Mueller C."/>
            <person name="Jia Y."/>
            <person name="Soldati-Favre D."/>
        </authorList>
    </citation>
    <scope>NUCLEOTIDE SEQUENCE</scope>
    <source>
        <strain evidence="10">RH</strain>
    </source>
</reference>
<dbReference type="VEuPathDB" id="ToxoDB:TGP89_278850"/>
<feature type="transmembrane region" description="Helical" evidence="7">
    <location>
        <begin position="87"/>
        <end position="112"/>
    </location>
</feature>
<keyword evidence="4 7" id="KW-1133">Transmembrane helix</keyword>
<feature type="transmembrane region" description="Helical" evidence="7">
    <location>
        <begin position="265"/>
        <end position="285"/>
    </location>
</feature>
<comment type="catalytic activity">
    <reaction evidence="7">
        <text>L-cysteinyl-[protein] + hexadecanoyl-CoA = S-hexadecanoyl-L-cysteinyl-[protein] + CoA</text>
        <dbReference type="Rhea" id="RHEA:36683"/>
        <dbReference type="Rhea" id="RHEA-COMP:10131"/>
        <dbReference type="Rhea" id="RHEA-COMP:11032"/>
        <dbReference type="ChEBI" id="CHEBI:29950"/>
        <dbReference type="ChEBI" id="CHEBI:57287"/>
        <dbReference type="ChEBI" id="CHEBI:57379"/>
        <dbReference type="ChEBI" id="CHEBI:74151"/>
        <dbReference type="EC" id="2.3.1.225"/>
    </reaction>
</comment>
<proteinExistence type="evidence at transcript level"/>
<keyword evidence="3 7" id="KW-0812">Transmembrane</keyword>
<dbReference type="VEuPathDB" id="ToxoDB:TGCAST_278850"/>
<dbReference type="InterPro" id="IPR001594">
    <property type="entry name" value="Palmitoyltrfase_DHHC"/>
</dbReference>
<evidence type="ECO:0000259" key="9">
    <source>
        <dbReference type="Pfam" id="PF01529"/>
    </source>
</evidence>
<dbReference type="VEuPathDB" id="ToxoDB:TGRH88_065030"/>
<comment type="similarity">
    <text evidence="7">Belongs to the DHHC palmitoyltransferase family.</text>
</comment>
<feature type="transmembrane region" description="Helical" evidence="7">
    <location>
        <begin position="212"/>
        <end position="232"/>
    </location>
</feature>
<evidence type="ECO:0000256" key="5">
    <source>
        <dbReference type="ARBA" id="ARBA00023136"/>
    </source>
</evidence>
<keyword evidence="6 7" id="KW-0012">Acyltransferase</keyword>
<protein>
    <recommendedName>
        <fullName evidence="7">Palmitoyltransferase</fullName>
        <ecNumber evidence="7">2.3.1.225</ecNumber>
    </recommendedName>
</protein>
<dbReference type="PANTHER" id="PTHR12246">
    <property type="entry name" value="PALMITOYLTRANSFERASE ZDHHC16"/>
    <property type="match status" value="1"/>
</dbReference>
<evidence type="ECO:0000256" key="4">
    <source>
        <dbReference type="ARBA" id="ARBA00022989"/>
    </source>
</evidence>
<dbReference type="VEuPathDB" id="ToxoDB:TGME49_278850"/>
<evidence type="ECO:0000256" key="3">
    <source>
        <dbReference type="ARBA" id="ARBA00022692"/>
    </source>
</evidence>
<dbReference type="VEuPathDB" id="ToxoDB:TGPRC2_278850"/>
<evidence type="ECO:0000256" key="2">
    <source>
        <dbReference type="ARBA" id="ARBA00022679"/>
    </source>
</evidence>
<dbReference type="VEuPathDB" id="ToxoDB:TGMAS_278850A"/>
<evidence type="ECO:0000313" key="10">
    <source>
        <dbReference type="EMBL" id="AFW99802.1"/>
    </source>
</evidence>
<dbReference type="Pfam" id="PF01529">
    <property type="entry name" value="DHHC"/>
    <property type="match status" value="1"/>
</dbReference>
<accession>B9PRP6</accession>
<comment type="subcellular location">
    <subcellularLocation>
        <location evidence="1">Membrane</location>
        <topology evidence="1">Multi-pass membrane protein</topology>
    </subcellularLocation>
</comment>
<dbReference type="PROSITE" id="PS50216">
    <property type="entry name" value="DHHC"/>
    <property type="match status" value="1"/>
</dbReference>
<feature type="domain" description="Palmitoyltransferase DHHC" evidence="9">
    <location>
        <begin position="160"/>
        <end position="303"/>
    </location>
</feature>
<dbReference type="GO" id="GO:0019706">
    <property type="term" value="F:protein-cysteine S-palmitoyltransferase activity"/>
    <property type="evidence" value="ECO:0007669"/>
    <property type="project" value="UniProtKB-EC"/>
</dbReference>
<sequence length="376" mass="42270">MYHGPSPMAPGLLYHQPEGYAPAPTGPPLPQYNAPRGSGSAPPQAGMTSHSALSPRGFPPSPTNRAPTRVPVSGAAGTSRRSGNGCFLFAVVLLLSFLYLGYVFILLAPLLWPIPSMLGSVLFVAFHCSFVLLLGAFLKAVCTDPGRVPANWGFYMGDENKRRRYCKVCNVWKPDRTHHCSACGRCVLNMDHHCPWINNCVGFYNRKYFIQLLIYAIACLFFIFIHGFYFIFVESIRSTQTHPTALEHSVLSYEPDASAVAVLKYVYVCLMLFFSMVLIFALIPFSRFHLNLVLKNSTTIENMDVANRDRNRYDLGVSRNIEQVFGSNPCCWFVPVQFAANRPVGDGVRWNMHYMVADEHVRKMTTFDFFHSKLLL</sequence>
<dbReference type="VEuPathDB" id="ToxoDB:TGMAS_278850B"/>
<dbReference type="VEuPathDB" id="ToxoDB:TGRUB_278850"/>
<name>B9PRP6_TOXGO</name>
<evidence type="ECO:0000256" key="1">
    <source>
        <dbReference type="ARBA" id="ARBA00004141"/>
    </source>
</evidence>
<comment type="domain">
    <text evidence="7">The DHHC domain is required for palmitoyltransferase activity.</text>
</comment>
<keyword evidence="5 7" id="KW-0472">Membrane</keyword>
<dbReference type="VEuPathDB" id="ToxoDB:TGVEG_278850"/>
<evidence type="ECO:0000256" key="7">
    <source>
        <dbReference type="RuleBase" id="RU079119"/>
    </source>
</evidence>
<dbReference type="EMBL" id="JX658550">
    <property type="protein sequence ID" value="AFW99802.1"/>
    <property type="molecule type" value="mRNA"/>
</dbReference>
<evidence type="ECO:0000256" key="6">
    <source>
        <dbReference type="ARBA" id="ARBA00023315"/>
    </source>
</evidence>
<dbReference type="AlphaFoldDB" id="B9PRP6"/>
<dbReference type="GO" id="GO:0016020">
    <property type="term" value="C:membrane"/>
    <property type="evidence" value="ECO:0007669"/>
    <property type="project" value="UniProtKB-SubCell"/>
</dbReference>
<dbReference type="VEuPathDB" id="ToxoDB:TGFOU_278850"/>
<dbReference type="VEuPathDB" id="ToxoDB:TGVAND_278850"/>
<dbReference type="VEuPathDB" id="ToxoDB:TGDOM2_278850"/>
<dbReference type="VEuPathDB" id="ToxoDB:TGCOUG_278850"/>
<organism evidence="10">
    <name type="scientific">Toxoplasma gondii</name>
    <dbReference type="NCBI Taxonomy" id="5811"/>
    <lineage>
        <taxon>Eukaryota</taxon>
        <taxon>Sar</taxon>
        <taxon>Alveolata</taxon>
        <taxon>Apicomplexa</taxon>
        <taxon>Conoidasida</taxon>
        <taxon>Coccidia</taxon>
        <taxon>Eucoccidiorida</taxon>
        <taxon>Eimeriorina</taxon>
        <taxon>Sarcocystidae</taxon>
        <taxon>Toxoplasma</taxon>
    </lineage>
</organism>
<dbReference type="EC" id="2.3.1.225" evidence="7"/>
<feature type="region of interest" description="Disordered" evidence="8">
    <location>
        <begin position="1"/>
        <end position="79"/>
    </location>
</feature>